<dbReference type="STRING" id="195522.BD01_1063"/>
<dbReference type="Proteomes" id="UP000019434">
    <property type="component" value="Chromosome"/>
</dbReference>
<keyword evidence="5" id="KW-1185">Reference proteome</keyword>
<dbReference type="GO" id="GO:0005524">
    <property type="term" value="F:ATP binding"/>
    <property type="evidence" value="ECO:0007669"/>
    <property type="project" value="UniProtKB-KW"/>
</dbReference>
<keyword evidence="1" id="KW-0547">Nucleotide-binding</keyword>
<dbReference type="Gene3D" id="2.40.10.360">
    <property type="match status" value="1"/>
</dbReference>
<dbReference type="Pfam" id="PF20986">
    <property type="entry name" value="DUF6849"/>
    <property type="match status" value="1"/>
</dbReference>
<accession>W8P5E1</accession>
<keyword evidence="2" id="KW-0067">ATP-binding</keyword>
<dbReference type="SMART" id="SM01072">
    <property type="entry name" value="CDC48_2"/>
    <property type="match status" value="1"/>
</dbReference>
<dbReference type="EMBL" id="CP007264">
    <property type="protein sequence ID" value="AHL22680.1"/>
    <property type="molecule type" value="Genomic_DNA"/>
</dbReference>
<proteinExistence type="predicted"/>
<dbReference type="Gene3D" id="3.10.330.10">
    <property type="match status" value="1"/>
</dbReference>
<feature type="domain" description="CDC48" evidence="3">
    <location>
        <begin position="12"/>
        <end position="74"/>
    </location>
</feature>
<evidence type="ECO:0000259" key="3">
    <source>
        <dbReference type="SMART" id="SM01072"/>
    </source>
</evidence>
<dbReference type="AlphaFoldDB" id="W8P5E1"/>
<dbReference type="InterPro" id="IPR004201">
    <property type="entry name" value="Cdc48_dom2"/>
</dbReference>
<dbReference type="HOGENOM" id="CLU_1763950_0_0_2"/>
<protein>
    <submittedName>
        <fullName evidence="4">ATPase, putative, Cdc48 related</fullName>
    </submittedName>
</protein>
<sequence>MKVVLKPLFEAELPAGFEDIVREKLRGRELKTGETVEVELLGKPLPFKVLLAEPSPLKVDKATKIEFSAGEVEEFTLEFEREVNDAVPFAKGLVVVLGSEVRIYNWSGQKVYSREFENLKKVRVAEGKVVVVHGREVTVVEP</sequence>
<reference evidence="4 5" key="1">
    <citation type="submission" date="2014-02" db="EMBL/GenBank/DDBJ databases">
        <title>Genome Sequence of an Hyperthermophilic Archaeon, Thermococcus nautili 30-1, producing viral vesicles.</title>
        <authorList>
            <person name="Oberto J."/>
            <person name="Gaudin M."/>
            <person name="Cossu M."/>
            <person name="Gorlas A."/>
            <person name="Slesarev A."/>
            <person name="Marguet E."/>
            <person name="Forterre P."/>
        </authorList>
    </citation>
    <scope>NUCLEOTIDE SEQUENCE [LARGE SCALE GENOMIC DNA]</scope>
    <source>
        <strain evidence="4 5">30-1</strain>
    </source>
</reference>
<dbReference type="InterPro" id="IPR049295">
    <property type="entry name" value="DUF6849"/>
</dbReference>
<evidence type="ECO:0000256" key="2">
    <source>
        <dbReference type="ARBA" id="ARBA00022840"/>
    </source>
</evidence>
<dbReference type="Pfam" id="PF02933">
    <property type="entry name" value="CDC48_2"/>
    <property type="match status" value="1"/>
</dbReference>
<name>W8P5E1_9EURY</name>
<evidence type="ECO:0000313" key="5">
    <source>
        <dbReference type="Proteomes" id="UP000019434"/>
    </source>
</evidence>
<dbReference type="OrthoDB" id="86308at2157"/>
<dbReference type="KEGG" id="tnu:BD01_1063"/>
<organism evidence="4 5">
    <name type="scientific">Thermococcus nautili</name>
    <dbReference type="NCBI Taxonomy" id="195522"/>
    <lineage>
        <taxon>Archaea</taxon>
        <taxon>Methanobacteriati</taxon>
        <taxon>Methanobacteriota</taxon>
        <taxon>Thermococci</taxon>
        <taxon>Thermococcales</taxon>
        <taxon>Thermococcaceae</taxon>
        <taxon>Thermococcus</taxon>
    </lineage>
</organism>
<dbReference type="InterPro" id="IPR029067">
    <property type="entry name" value="CDC48_domain_2-like_sf"/>
</dbReference>
<dbReference type="eggNOG" id="arCOG05773">
    <property type="taxonomic scope" value="Archaea"/>
</dbReference>
<evidence type="ECO:0000313" key="4">
    <source>
        <dbReference type="EMBL" id="AHL22680.1"/>
    </source>
</evidence>
<dbReference type="GeneID" id="24958072"/>
<evidence type="ECO:0000256" key="1">
    <source>
        <dbReference type="ARBA" id="ARBA00022741"/>
    </source>
</evidence>
<dbReference type="RefSeq" id="WP_042690734.1">
    <property type="nucleotide sequence ID" value="NZ_CP007264.1"/>
</dbReference>
<dbReference type="SUPFAM" id="SSF54585">
    <property type="entry name" value="Cdc48 domain 2-like"/>
    <property type="match status" value="1"/>
</dbReference>
<gene>
    <name evidence="4" type="ORF">BD01_1063</name>
</gene>